<protein>
    <submittedName>
        <fullName evidence="3">Tape measure protein</fullName>
    </submittedName>
</protein>
<dbReference type="Proteomes" id="UP001250218">
    <property type="component" value="Unassembled WGS sequence"/>
</dbReference>
<gene>
    <name evidence="3" type="ORF">P7I04_08215</name>
</gene>
<dbReference type="InterPro" id="IPR013491">
    <property type="entry name" value="Tape_meas_N"/>
</dbReference>
<feature type="transmembrane region" description="Helical" evidence="1">
    <location>
        <begin position="529"/>
        <end position="552"/>
    </location>
</feature>
<organism evidence="3 4">
    <name type="scientific">Lactococcus lactis</name>
    <dbReference type="NCBI Taxonomy" id="1358"/>
    <lineage>
        <taxon>Bacteria</taxon>
        <taxon>Bacillati</taxon>
        <taxon>Bacillota</taxon>
        <taxon>Bacilli</taxon>
        <taxon>Lactobacillales</taxon>
        <taxon>Streptococcaceae</taxon>
        <taxon>Lactococcus</taxon>
    </lineage>
</organism>
<dbReference type="NCBIfam" id="TIGR02675">
    <property type="entry name" value="tape_meas_nterm"/>
    <property type="match status" value="1"/>
</dbReference>
<dbReference type="EMBL" id="JARQDL010000007">
    <property type="protein sequence ID" value="MDT2946026.1"/>
    <property type="molecule type" value="Genomic_DNA"/>
</dbReference>
<evidence type="ECO:0000259" key="2">
    <source>
        <dbReference type="PROSITE" id="PS50206"/>
    </source>
</evidence>
<feature type="transmembrane region" description="Helical" evidence="1">
    <location>
        <begin position="449"/>
        <end position="470"/>
    </location>
</feature>
<dbReference type="Pfam" id="PF20155">
    <property type="entry name" value="TMP_3"/>
    <property type="match status" value="1"/>
</dbReference>
<proteinExistence type="predicted"/>
<accession>A0AAW8UGB1</accession>
<evidence type="ECO:0000313" key="4">
    <source>
        <dbReference type="Proteomes" id="UP001250218"/>
    </source>
</evidence>
<keyword evidence="1" id="KW-1133">Transmembrane helix</keyword>
<sequence length="891" mass="92176">MADGTITIDIIMDDGSVKKGLASINGLEGATNKAGTSIKSMVAAMGLVKIASAAFDVLKSSVGDAVSRFDTMQKFPKVMQALGFSAEDSNKSMQKLSGGIKDLPTKLDDVVSQTQQLTSITGDLNKSTDTVLALNNAFLASGSSSEDASRGMIQYTQMLAKGTVDMQSWHSLQETMPLGLQKTAEAMGFTGKTAQQDLYTALQNGKVTFDQFNDQLIKLGTGTGQLAKLAKTNSIGIGTSFTNLKTAVSRGMSGTIKSFNDLVVALTGKGIAENISSLGGVIDKIFSGINKSIEGSVGFFTSLKTNVTKVFGDIQKAIAGSSIGEALNILKSDFSDFIKSFNFNGLSGAFNSIGTTISTLFKSIDFSGLAASFGAALIGLQQPLTQYGSTLANYWKTIFAKLGPIVSSTLGTVLTQIPALFQALVSAVAPIITQISSMISKLDFTGIQAVLQAIIPAVVSGFQTMMAIVGPSIQQVITSFGNLWNAIQPLLTVLAGALMPAFQVIGSFLGGVFKGILDGVSFAFDAIKVVVEILTPVISFLVDVFKACAPALSTVGQWVGYVIGMFSSLGGSGGSLKSILSSAWDGIKSAISVAGNVIGAVINVIKTVFSAVGAAGGGLKGVLSAAWSGIQSAISVAGGVISGIINTIKGVFSALSGAGNSLKSGISSAWSAITGAISKASGTISGIINNIKGFFTGLANIDISGAGAAIMNGFLGGLKGAYENVKNFIGGIGNWIKDHKGPISYDRKLLIPAGNSIMDGLNEGLGDSFKNVQRNVSGMADKLASGFNLNLPKVTAEYAVSSAGLNAGEQLAVSQLNSIRSNIQRQLDNQPSQSESNNIVSQALSAVKSLGEHETVIVVNDRELARVMAKANQEAQNNLNKTQNLLRGRTI</sequence>
<comment type="caution">
    <text evidence="3">The sequence shown here is derived from an EMBL/GenBank/DDBJ whole genome shotgun (WGS) entry which is preliminary data.</text>
</comment>
<feature type="transmembrane region" description="Helical" evidence="1">
    <location>
        <begin position="490"/>
        <end position="517"/>
    </location>
</feature>
<dbReference type="PROSITE" id="PS50206">
    <property type="entry name" value="RHODANESE_3"/>
    <property type="match status" value="1"/>
</dbReference>
<feature type="domain" description="Rhodanese" evidence="2">
    <location>
        <begin position="722"/>
        <end position="744"/>
    </location>
</feature>
<name>A0AAW8UGB1_9LACT</name>
<evidence type="ECO:0000256" key="1">
    <source>
        <dbReference type="SAM" id="Phobius"/>
    </source>
</evidence>
<feature type="transmembrane region" description="Helical" evidence="1">
    <location>
        <begin position="558"/>
        <end position="580"/>
    </location>
</feature>
<dbReference type="AlphaFoldDB" id="A0AAW8UGB1"/>
<reference evidence="3" key="1">
    <citation type="submission" date="2023-03" db="EMBL/GenBank/DDBJ databases">
        <authorList>
            <person name="Shen W."/>
            <person name="Cai J."/>
        </authorList>
    </citation>
    <scope>NUCLEOTIDE SEQUENCE</scope>
    <source>
        <strain evidence="3">Y37</strain>
    </source>
</reference>
<keyword evidence="1" id="KW-0812">Transmembrane</keyword>
<dbReference type="InterPro" id="IPR001763">
    <property type="entry name" value="Rhodanese-like_dom"/>
</dbReference>
<keyword evidence="1" id="KW-0472">Membrane</keyword>
<evidence type="ECO:0000313" key="3">
    <source>
        <dbReference type="EMBL" id="MDT2946026.1"/>
    </source>
</evidence>
<dbReference type="RefSeq" id="WP_311843594.1">
    <property type="nucleotide sequence ID" value="NZ_JARQDC010000008.1"/>
</dbReference>